<comment type="subcellular location">
    <subcellularLocation>
        <location evidence="1">Cell membrane</location>
        <topology evidence="1">Multi-pass membrane protein</topology>
    </subcellularLocation>
</comment>
<feature type="transmembrane region" description="Helical" evidence="6">
    <location>
        <begin position="48"/>
        <end position="66"/>
    </location>
</feature>
<evidence type="ECO:0000259" key="7">
    <source>
        <dbReference type="SMART" id="SM00849"/>
    </source>
</evidence>
<feature type="transmembrane region" description="Helical" evidence="6">
    <location>
        <begin position="265"/>
        <end position="295"/>
    </location>
</feature>
<dbReference type="InterPro" id="IPR052159">
    <property type="entry name" value="Competence_DNA_uptake"/>
</dbReference>
<evidence type="ECO:0000313" key="8">
    <source>
        <dbReference type="EMBL" id="GAE31680.1"/>
    </source>
</evidence>
<feature type="transmembrane region" description="Helical" evidence="6">
    <location>
        <begin position="230"/>
        <end position="253"/>
    </location>
</feature>
<keyword evidence="9" id="KW-1185">Reference proteome</keyword>
<organism evidence="8 9">
    <name type="scientific">Halalkalibacter hemicellulosilyticusJCM 9152</name>
    <dbReference type="NCBI Taxonomy" id="1236971"/>
    <lineage>
        <taxon>Bacteria</taxon>
        <taxon>Bacillati</taxon>
        <taxon>Bacillota</taxon>
        <taxon>Bacilli</taxon>
        <taxon>Bacillales</taxon>
        <taxon>Bacillaceae</taxon>
        <taxon>Halalkalibacter</taxon>
    </lineage>
</organism>
<reference evidence="8" key="1">
    <citation type="journal article" date="2014" name="Genome Announc.">
        <title>Draft Genome Sequences of Three Alkaliphilic Bacillus Strains, Bacillus wakoensis JCM 9140T, Bacillus akibai JCM 9157T, and Bacillus hemicellulosilyticus JCM 9152T.</title>
        <authorList>
            <person name="Yuki M."/>
            <person name="Oshima K."/>
            <person name="Suda W."/>
            <person name="Oshida Y."/>
            <person name="Kitamura K."/>
            <person name="Iida T."/>
            <person name="Hattori M."/>
            <person name="Ohkuma M."/>
        </authorList>
    </citation>
    <scope>NUCLEOTIDE SEQUENCE [LARGE SCALE GENOMIC DNA]</scope>
    <source>
        <strain evidence="8">JCM 9152</strain>
    </source>
</reference>
<dbReference type="Proteomes" id="UP000018895">
    <property type="component" value="Unassembled WGS sequence"/>
</dbReference>
<dbReference type="CDD" id="cd07731">
    <property type="entry name" value="ComA-like_MBL-fold"/>
    <property type="match status" value="1"/>
</dbReference>
<dbReference type="InterPro" id="IPR001279">
    <property type="entry name" value="Metallo-B-lactamas"/>
</dbReference>
<feature type="transmembrane region" description="Helical" evidence="6">
    <location>
        <begin position="475"/>
        <end position="492"/>
    </location>
</feature>
<keyword evidence="4 6" id="KW-1133">Transmembrane helix</keyword>
<dbReference type="Pfam" id="PF13567">
    <property type="entry name" value="DUF4131"/>
    <property type="match status" value="1"/>
</dbReference>
<dbReference type="SUPFAM" id="SSF56281">
    <property type="entry name" value="Metallo-hydrolase/oxidoreductase"/>
    <property type="match status" value="1"/>
</dbReference>
<dbReference type="Pfam" id="PF00753">
    <property type="entry name" value="Lactamase_B"/>
    <property type="match status" value="1"/>
</dbReference>
<dbReference type="EMBL" id="BAUU01000022">
    <property type="protein sequence ID" value="GAE31680.1"/>
    <property type="molecule type" value="Genomic_DNA"/>
</dbReference>
<sequence length="767" mass="87613">MLRYLPLIPYMATLGLIISLRGPSILLYLLFLPILVLLLSKKHSFRPLLFILFLPFLLFVCIGFYVKDDTSVFNGEEQELEGTIIQIPQIDGDRMAFRLRTLEGELVEVRLFFLTEEEKEYALTYGPGDICQISGALTTPNPPTNFAQFNYPRYLKEHNMYWVLQAVHLHCIQPSTYSISERLQRWRWHHMEKLEQNLSPEVASVVHALVFGDRTLMDESVLEAYQRLGVIHLLAVSGMHVGLVVAASFYLMIRFGITRERALECLIVFLPVYIVIAGAAPSVIRASFMTIVVLLCLRLKQKIPPLIGVTAIYLLYLFLSPYSLFQLGFQLSFLVSYGLLLSAKTIRSYTSYWSQLIAVTMISQLLSLPILLCHVYEIAWLSLPMNLFFIPLITFVFLPLSFIGFIISLFLPITFNAAFYVLEWMVPLSHHILTMLSNKTFATIVVGEPSEWMVVFMYVVIFFSLLCFERRSKHWWKWPSILLLVVLVIQIGKPYVDYRAHVTMIDVGQGDSFLIELPFRRGVYLIDTGGQLTFVNEQWRERRAPFDVGKDIVVPELKQRGIGRLDGLILTHGHADHIGGVEAVVNMIQIDKVLYSFGEVEGELEKKVLTTLAQHGTVIHFVKDGMSFEKDGVTFYILAPVGQEQELNDRSIVLYVELEGMTFLFTGDLEESGERMLLQRYPDLQVDVLKVGHHGSRTSTTAPFLEQLDPYAAFIPVGRSNRYDHPHEEVIERLANHGAFIWRSDQDGAVRLTIHNGKVSITRAMMQ</sequence>
<dbReference type="NCBIfam" id="TIGR00360">
    <property type="entry name" value="ComEC_N-term"/>
    <property type="match status" value="1"/>
</dbReference>
<dbReference type="InterPro" id="IPR025405">
    <property type="entry name" value="DUF4131"/>
</dbReference>
<dbReference type="AlphaFoldDB" id="W4QHT0"/>
<name>W4QHT0_9BACI</name>
<evidence type="ECO:0000256" key="3">
    <source>
        <dbReference type="ARBA" id="ARBA00022692"/>
    </source>
</evidence>
<keyword evidence="3 6" id="KW-0812">Transmembrane</keyword>
<dbReference type="PANTHER" id="PTHR30619">
    <property type="entry name" value="DNA INTERNALIZATION/COMPETENCE PROTEIN COMEC/REC2"/>
    <property type="match status" value="1"/>
</dbReference>
<dbReference type="GO" id="GO:0030420">
    <property type="term" value="P:establishment of competence for transformation"/>
    <property type="evidence" value="ECO:0007669"/>
    <property type="project" value="InterPro"/>
</dbReference>
<dbReference type="OrthoDB" id="9761531at2"/>
<dbReference type="GO" id="GO:0005886">
    <property type="term" value="C:plasma membrane"/>
    <property type="evidence" value="ECO:0007669"/>
    <property type="project" value="UniProtKB-SubCell"/>
</dbReference>
<dbReference type="InterPro" id="IPR004477">
    <property type="entry name" value="ComEC_N"/>
</dbReference>
<comment type="caution">
    <text evidence="8">The sequence shown here is derived from an EMBL/GenBank/DDBJ whole genome shotgun (WGS) entry which is preliminary data.</text>
</comment>
<evidence type="ECO:0000256" key="1">
    <source>
        <dbReference type="ARBA" id="ARBA00004651"/>
    </source>
</evidence>
<keyword evidence="2" id="KW-1003">Cell membrane</keyword>
<dbReference type="InterPro" id="IPR035681">
    <property type="entry name" value="ComA-like_MBL"/>
</dbReference>
<evidence type="ECO:0000256" key="2">
    <source>
        <dbReference type="ARBA" id="ARBA00022475"/>
    </source>
</evidence>
<dbReference type="STRING" id="1236971.JCM9152_3163"/>
<dbReference type="Pfam" id="PF03772">
    <property type="entry name" value="Competence"/>
    <property type="match status" value="1"/>
</dbReference>
<dbReference type="Gene3D" id="3.60.15.10">
    <property type="entry name" value="Ribonuclease Z/Hydroxyacylglutathione hydrolase-like"/>
    <property type="match status" value="1"/>
</dbReference>
<feature type="transmembrane region" description="Helical" evidence="6">
    <location>
        <begin position="452"/>
        <end position="468"/>
    </location>
</feature>
<protein>
    <submittedName>
        <fullName evidence="8">Late competence protein</fullName>
    </submittedName>
</protein>
<dbReference type="InterPro" id="IPR036866">
    <property type="entry name" value="RibonucZ/Hydroxyglut_hydro"/>
</dbReference>
<proteinExistence type="predicted"/>
<keyword evidence="5 6" id="KW-0472">Membrane</keyword>
<feature type="transmembrane region" description="Helical" evidence="6">
    <location>
        <begin position="352"/>
        <end position="372"/>
    </location>
</feature>
<dbReference type="RefSeq" id="WP_052015978.1">
    <property type="nucleotide sequence ID" value="NZ_BAUU01000022.1"/>
</dbReference>
<evidence type="ECO:0000256" key="5">
    <source>
        <dbReference type="ARBA" id="ARBA00023136"/>
    </source>
</evidence>
<feature type="transmembrane region" description="Helical" evidence="6">
    <location>
        <begin position="12"/>
        <end position="39"/>
    </location>
</feature>
<dbReference type="NCBIfam" id="TIGR00361">
    <property type="entry name" value="ComEC_Rec2"/>
    <property type="match status" value="1"/>
</dbReference>
<evidence type="ECO:0000256" key="6">
    <source>
        <dbReference type="SAM" id="Phobius"/>
    </source>
</evidence>
<feature type="domain" description="Metallo-beta-lactamase" evidence="7">
    <location>
        <begin position="509"/>
        <end position="719"/>
    </location>
</feature>
<evidence type="ECO:0000256" key="4">
    <source>
        <dbReference type="ARBA" id="ARBA00022989"/>
    </source>
</evidence>
<gene>
    <name evidence="8" type="ORF">JCM9152_3163</name>
</gene>
<dbReference type="PANTHER" id="PTHR30619:SF1">
    <property type="entry name" value="RECOMBINATION PROTEIN 2"/>
    <property type="match status" value="1"/>
</dbReference>
<dbReference type="SMART" id="SM00849">
    <property type="entry name" value="Lactamase_B"/>
    <property type="match status" value="1"/>
</dbReference>
<accession>W4QHT0</accession>
<evidence type="ECO:0000313" key="9">
    <source>
        <dbReference type="Proteomes" id="UP000018895"/>
    </source>
</evidence>
<dbReference type="InterPro" id="IPR004797">
    <property type="entry name" value="Competence_ComEC/Rec2"/>
</dbReference>